<dbReference type="GO" id="GO:0033617">
    <property type="term" value="P:mitochondrial respiratory chain complex IV assembly"/>
    <property type="evidence" value="ECO:0007669"/>
    <property type="project" value="InterPro"/>
</dbReference>
<organism evidence="1 2">
    <name type="scientific">Orchesella cincta</name>
    <name type="common">Springtail</name>
    <name type="synonym">Podura cincta</name>
    <dbReference type="NCBI Taxonomy" id="48709"/>
    <lineage>
        <taxon>Eukaryota</taxon>
        <taxon>Metazoa</taxon>
        <taxon>Ecdysozoa</taxon>
        <taxon>Arthropoda</taxon>
        <taxon>Hexapoda</taxon>
        <taxon>Collembola</taxon>
        <taxon>Entomobryomorpha</taxon>
        <taxon>Entomobryoidea</taxon>
        <taxon>Orchesellidae</taxon>
        <taxon>Orchesellinae</taxon>
        <taxon>Orchesella</taxon>
    </lineage>
</organism>
<dbReference type="OMA" id="CWKRQGN"/>
<name>A0A1D2ME77_ORCCI</name>
<dbReference type="InterPro" id="IPR039870">
    <property type="entry name" value="Coa4-like"/>
</dbReference>
<protein>
    <submittedName>
        <fullName evidence="1">Cytochrome c oxidase assembly factor 4, mitochondrial</fullName>
    </submittedName>
</protein>
<accession>A0A1D2ME77</accession>
<dbReference type="STRING" id="48709.A0A1D2ME77"/>
<evidence type="ECO:0000313" key="2">
    <source>
        <dbReference type="Proteomes" id="UP000094527"/>
    </source>
</evidence>
<comment type="caution">
    <text evidence="1">The sequence shown here is derived from an EMBL/GenBank/DDBJ whole genome shotgun (WGS) entry which is preliminary data.</text>
</comment>
<dbReference type="AlphaFoldDB" id="A0A1D2ME77"/>
<keyword evidence="2" id="KW-1185">Reference proteome</keyword>
<dbReference type="GO" id="GO:0005758">
    <property type="term" value="C:mitochondrial intermembrane space"/>
    <property type="evidence" value="ECO:0007669"/>
    <property type="project" value="InterPro"/>
</dbReference>
<dbReference type="Proteomes" id="UP000094527">
    <property type="component" value="Unassembled WGS sequence"/>
</dbReference>
<reference evidence="1 2" key="1">
    <citation type="journal article" date="2016" name="Genome Biol. Evol.">
        <title>Gene Family Evolution Reflects Adaptation to Soil Environmental Stressors in the Genome of the Collembolan Orchesella cincta.</title>
        <authorList>
            <person name="Faddeeva-Vakhrusheva A."/>
            <person name="Derks M.F."/>
            <person name="Anvar S.Y."/>
            <person name="Agamennone V."/>
            <person name="Suring W."/>
            <person name="Smit S."/>
            <person name="van Straalen N.M."/>
            <person name="Roelofs D."/>
        </authorList>
    </citation>
    <scope>NUCLEOTIDE SEQUENCE [LARGE SCALE GENOMIC DNA]</scope>
    <source>
        <tissue evidence="1">Mixed pool</tissue>
    </source>
</reference>
<sequence>MGNIFPGVSRSLENHFRKDLYFCVVHAVEPPVAADDEDDLDDPVERMLKKTGCLEKHFSVQECIAETKDWRKCQKQVQDFKECMDIYKKKGGNTAINK</sequence>
<dbReference type="PANTHER" id="PTHR13639:SF2">
    <property type="entry name" value="CYTOCHROME C OXIDASE ASSEMBLY FACTOR 4 HOMOLOG, MITOCHONDRIAL"/>
    <property type="match status" value="1"/>
</dbReference>
<dbReference type="PANTHER" id="PTHR13639">
    <property type="entry name" value="CYTOCHROME C OXIDASE ASSEMBLY FACTOR 4 HOMOLOG, MITOCHONDRIAL"/>
    <property type="match status" value="1"/>
</dbReference>
<dbReference type="EMBL" id="LJIJ01001592">
    <property type="protein sequence ID" value="ODM91326.1"/>
    <property type="molecule type" value="Genomic_DNA"/>
</dbReference>
<evidence type="ECO:0000313" key="1">
    <source>
        <dbReference type="EMBL" id="ODM91326.1"/>
    </source>
</evidence>
<proteinExistence type="predicted"/>
<gene>
    <name evidence="1" type="ORF">Ocin01_15354</name>
</gene>
<dbReference type="InterPro" id="IPR009069">
    <property type="entry name" value="Cys_alpha_HP_mot_SF"/>
</dbReference>
<dbReference type="SUPFAM" id="SSF47072">
    <property type="entry name" value="Cysteine alpha-hairpin motif"/>
    <property type="match status" value="1"/>
</dbReference>
<dbReference type="OrthoDB" id="5586401at2759"/>